<dbReference type="Gene3D" id="3.40.50.1950">
    <property type="entry name" value="Flavin prenyltransferase-like"/>
    <property type="match status" value="1"/>
</dbReference>
<gene>
    <name evidence="2" type="ORF">F9C29_12580</name>
</gene>
<dbReference type="InterPro" id="IPR036551">
    <property type="entry name" value="Flavin_trans-like"/>
</dbReference>
<comment type="caution">
    <text evidence="2">The sequence shown here is derived from an EMBL/GenBank/DDBJ whole genome shotgun (WGS) entry which is preliminary data.</text>
</comment>
<dbReference type="InterPro" id="IPR003382">
    <property type="entry name" value="Flavoprotein"/>
</dbReference>
<sequence>MMSLAGKKIVLGVSGGIAAYKTPDLVRRLRERGADVRVAITEGGKAFITPLSLQAVSGYPVSDSLLDPAAEAAMGHIELGKWADLVILAPATADLIARVAAGMANDLVTTICLATPAPVAVVPAMNQQMYRNAATQHNLDTLASRGLLIWGPD</sequence>
<evidence type="ECO:0000313" key="3">
    <source>
        <dbReference type="Proteomes" id="UP000476281"/>
    </source>
</evidence>
<protein>
    <submittedName>
        <fullName evidence="2">Bifunctional phosphopantothenoylcysteine decarboxylase/phosphopantothenate synthase</fullName>
        <ecNumber evidence="2">4.1.1.36</ecNumber>
        <ecNumber evidence="2">6.3.2.5</ecNumber>
    </submittedName>
</protein>
<feature type="non-terminal residue" evidence="2">
    <location>
        <position position="153"/>
    </location>
</feature>
<name>A0A6L3Y3X5_9ENTR</name>
<keyword evidence="2" id="KW-0436">Ligase</keyword>
<proteinExistence type="predicted"/>
<dbReference type="PANTHER" id="PTHR14359">
    <property type="entry name" value="HOMO-OLIGOMERIC FLAVIN CONTAINING CYS DECARBOXYLASE FAMILY"/>
    <property type="match status" value="1"/>
</dbReference>
<dbReference type="EMBL" id="WBSZ01000365">
    <property type="protein sequence ID" value="KAB2519264.1"/>
    <property type="molecule type" value="Genomic_DNA"/>
</dbReference>
<dbReference type="AlphaFoldDB" id="A0A6L3Y3X5"/>
<dbReference type="GO" id="GO:0071513">
    <property type="term" value="C:phosphopantothenoylcysteine decarboxylase complex"/>
    <property type="evidence" value="ECO:0007669"/>
    <property type="project" value="TreeGrafter"/>
</dbReference>
<evidence type="ECO:0000259" key="1">
    <source>
        <dbReference type="Pfam" id="PF02441"/>
    </source>
</evidence>
<dbReference type="GO" id="GO:0004633">
    <property type="term" value="F:phosphopantothenoylcysteine decarboxylase activity"/>
    <property type="evidence" value="ECO:0007669"/>
    <property type="project" value="UniProtKB-EC"/>
</dbReference>
<organism evidence="2 3">
    <name type="scientific">Enterobacter hormaechei</name>
    <dbReference type="NCBI Taxonomy" id="158836"/>
    <lineage>
        <taxon>Bacteria</taxon>
        <taxon>Pseudomonadati</taxon>
        <taxon>Pseudomonadota</taxon>
        <taxon>Gammaproteobacteria</taxon>
        <taxon>Enterobacterales</taxon>
        <taxon>Enterobacteriaceae</taxon>
        <taxon>Enterobacter</taxon>
        <taxon>Enterobacter cloacae complex</taxon>
    </lineage>
</organism>
<dbReference type="GO" id="GO:0004632">
    <property type="term" value="F:phosphopantothenate--cysteine ligase activity"/>
    <property type="evidence" value="ECO:0007669"/>
    <property type="project" value="UniProtKB-EC"/>
</dbReference>
<dbReference type="PANTHER" id="PTHR14359:SF6">
    <property type="entry name" value="PHOSPHOPANTOTHENOYLCYSTEINE DECARBOXYLASE"/>
    <property type="match status" value="1"/>
</dbReference>
<dbReference type="Pfam" id="PF02441">
    <property type="entry name" value="Flavoprotein"/>
    <property type="match status" value="1"/>
</dbReference>
<dbReference type="EC" id="6.3.2.5" evidence="2"/>
<dbReference type="GO" id="GO:0010181">
    <property type="term" value="F:FMN binding"/>
    <property type="evidence" value="ECO:0007669"/>
    <property type="project" value="TreeGrafter"/>
</dbReference>
<accession>A0A6L3Y3X5</accession>
<reference evidence="2 3" key="1">
    <citation type="submission" date="2019-09" db="EMBL/GenBank/DDBJ databases">
        <title>Reversal of blaTEM antimicrobial resistance by CRISPR-Cas9 in clinical E. coli and other Enterobacteriaceae strains.</title>
        <authorList>
            <person name="Tagliaferri T."/>
            <person name="Guimaraes N."/>
            <person name="Pereira M."/>
            <person name="Felicori L."/>
            <person name="Horz H.-P."/>
            <person name="Santos S."/>
            <person name="Mendes T."/>
        </authorList>
    </citation>
    <scope>NUCLEOTIDE SEQUENCE [LARGE SCALE GENOMIC DNA]</scope>
    <source>
        <strain evidence="2 3">E2_blaTEM_MG</strain>
    </source>
</reference>
<keyword evidence="2" id="KW-0456">Lyase</keyword>
<evidence type="ECO:0000313" key="2">
    <source>
        <dbReference type="EMBL" id="KAB2519264.1"/>
    </source>
</evidence>
<dbReference type="EC" id="4.1.1.36" evidence="2"/>
<dbReference type="SUPFAM" id="SSF52507">
    <property type="entry name" value="Homo-oligomeric flavin-containing Cys decarboxylases, HFCD"/>
    <property type="match status" value="1"/>
</dbReference>
<dbReference type="Proteomes" id="UP000476281">
    <property type="component" value="Unassembled WGS sequence"/>
</dbReference>
<feature type="domain" description="Flavoprotein" evidence="1">
    <location>
        <begin position="7"/>
        <end position="142"/>
    </location>
</feature>
<dbReference type="GO" id="GO:0015937">
    <property type="term" value="P:coenzyme A biosynthetic process"/>
    <property type="evidence" value="ECO:0007669"/>
    <property type="project" value="TreeGrafter"/>
</dbReference>